<keyword evidence="1" id="KW-0175">Coiled coil</keyword>
<reference evidence="4" key="1">
    <citation type="submission" date="2022-06" db="EMBL/GenBank/DDBJ databases">
        <authorList>
            <person name="Berger JAMES D."/>
            <person name="Berger JAMES D."/>
        </authorList>
    </citation>
    <scope>NUCLEOTIDE SEQUENCE [LARGE SCALE GENOMIC DNA]</scope>
</reference>
<evidence type="ECO:0000313" key="5">
    <source>
        <dbReference type="WBParaSite" id="TREG1_41260.1"/>
    </source>
</evidence>
<proteinExistence type="predicted"/>
<dbReference type="GO" id="GO:0000166">
    <property type="term" value="F:nucleotide binding"/>
    <property type="evidence" value="ECO:0007669"/>
    <property type="project" value="InterPro"/>
</dbReference>
<dbReference type="Pfam" id="PF02403">
    <property type="entry name" value="Seryl_tRNA_N"/>
    <property type="match status" value="1"/>
</dbReference>
<keyword evidence="4" id="KW-1185">Reference proteome</keyword>
<dbReference type="AlphaFoldDB" id="A0AA85JWK3"/>
<sequence>MVSGNYLLSSVKCFQLCKLLLPINPIVLTQHKLCHSLKQCTTTSTTTPTTTTNNNNNNNNNNNQNNIEESKEYLEKLEAAKNNPPCGSTLYQEDDRFPPIVSPDPIFNWEALRISLKARGLHDKFNIDGLIDLEKRISDLHAKMDALMKERALLQKQYDEKKENSAEIAAAARSARNEHKSLEMSYKQLSREFERDSLQLPNILHHLTPVSSRDSQTSIKSYHHHHGTVCRDKNLLWSNLSNDYYNEIIGTYYTGRLADLEYNHMNKVCHYWLTQSTNNYPVCLSDLVRGTVIEGTSWPTMKSAIRLRPSKGDMLFTEDPTTGTYDWIVNPHLTDYLVGSASLAAFSAYLILHRTNLVENSSMRLISKGSVYAYRNENVDSTSSNDDQPQADGKSPFQQSKQISILELSKNWNQCETGFHVLVEDLFKFWQIYQPEWSIKLTYSQASSLYPCEMLRAVLHSDMKSSSGGMTISVPLATVSVLGDWISRRIITKNIRSKKSTSDCDLYPHMVFANVWNFQNVLSAFQQIGYIDEHSLPNVYG</sequence>
<dbReference type="InterPro" id="IPR010978">
    <property type="entry name" value="tRNA-bd_arm"/>
</dbReference>
<evidence type="ECO:0000256" key="2">
    <source>
        <dbReference type="SAM" id="MobiDB-lite"/>
    </source>
</evidence>
<dbReference type="Gene3D" id="1.10.287.40">
    <property type="entry name" value="Serine-tRNA synthetase, tRNA binding domain"/>
    <property type="match status" value="1"/>
</dbReference>
<dbReference type="InterPro" id="IPR042103">
    <property type="entry name" value="SerRS_1_N_sf"/>
</dbReference>
<protein>
    <recommendedName>
        <fullName evidence="3">Serine-tRNA synthetase type1 N-terminal domain-containing protein</fullName>
    </recommendedName>
</protein>
<feature type="domain" description="Serine-tRNA synthetase type1 N-terminal" evidence="3">
    <location>
        <begin position="108"/>
        <end position="203"/>
    </location>
</feature>
<dbReference type="WBParaSite" id="TREG1_41260.1">
    <property type="protein sequence ID" value="TREG1_41260.1"/>
    <property type="gene ID" value="TREG1_41260"/>
</dbReference>
<accession>A0AA85JWK3</accession>
<feature type="compositionally biased region" description="Polar residues" evidence="2">
    <location>
        <begin position="379"/>
        <end position="388"/>
    </location>
</feature>
<evidence type="ECO:0000313" key="4">
    <source>
        <dbReference type="Proteomes" id="UP000050795"/>
    </source>
</evidence>
<feature type="region of interest" description="Disordered" evidence="2">
    <location>
        <begin position="378"/>
        <end position="397"/>
    </location>
</feature>
<dbReference type="Proteomes" id="UP000050795">
    <property type="component" value="Unassembled WGS sequence"/>
</dbReference>
<dbReference type="InterPro" id="IPR015866">
    <property type="entry name" value="Ser-tRNA-synth_1_N"/>
</dbReference>
<feature type="region of interest" description="Disordered" evidence="2">
    <location>
        <begin position="44"/>
        <end position="65"/>
    </location>
</feature>
<dbReference type="SUPFAM" id="SSF46589">
    <property type="entry name" value="tRNA-binding arm"/>
    <property type="match status" value="1"/>
</dbReference>
<evidence type="ECO:0000259" key="3">
    <source>
        <dbReference type="Pfam" id="PF02403"/>
    </source>
</evidence>
<organism evidence="4 5">
    <name type="scientific">Trichobilharzia regenti</name>
    <name type="common">Nasal bird schistosome</name>
    <dbReference type="NCBI Taxonomy" id="157069"/>
    <lineage>
        <taxon>Eukaryota</taxon>
        <taxon>Metazoa</taxon>
        <taxon>Spiralia</taxon>
        <taxon>Lophotrochozoa</taxon>
        <taxon>Platyhelminthes</taxon>
        <taxon>Trematoda</taxon>
        <taxon>Digenea</taxon>
        <taxon>Strigeidida</taxon>
        <taxon>Schistosomatoidea</taxon>
        <taxon>Schistosomatidae</taxon>
        <taxon>Trichobilharzia</taxon>
    </lineage>
</organism>
<name>A0AA85JWK3_TRIRE</name>
<reference evidence="5" key="2">
    <citation type="submission" date="2023-11" db="UniProtKB">
        <authorList>
            <consortium name="WormBaseParasite"/>
        </authorList>
    </citation>
    <scope>IDENTIFICATION</scope>
</reference>
<evidence type="ECO:0000256" key="1">
    <source>
        <dbReference type="SAM" id="Coils"/>
    </source>
</evidence>
<feature type="coiled-coil region" evidence="1">
    <location>
        <begin position="130"/>
        <end position="192"/>
    </location>
</feature>